<keyword evidence="7" id="KW-0653">Protein transport</keyword>
<dbReference type="STRING" id="1224947.SAMN05216480_111122"/>
<gene>
    <name evidence="11" type="ORF">SAMN05216480_111122</name>
</gene>
<dbReference type="AlphaFoldDB" id="A0A1I7HXE1"/>
<evidence type="ECO:0000256" key="7">
    <source>
        <dbReference type="ARBA" id="ARBA00022927"/>
    </source>
</evidence>
<dbReference type="SUPFAM" id="SSF74653">
    <property type="entry name" value="TolA/TonB C-terminal domain"/>
    <property type="match status" value="1"/>
</dbReference>
<dbReference type="PROSITE" id="PS51257">
    <property type="entry name" value="PROKAR_LIPOPROTEIN"/>
    <property type="match status" value="1"/>
</dbReference>
<name>A0A1I7HXE1_9FLAO</name>
<dbReference type="GO" id="GO:0055085">
    <property type="term" value="P:transmembrane transport"/>
    <property type="evidence" value="ECO:0007669"/>
    <property type="project" value="InterPro"/>
</dbReference>
<evidence type="ECO:0000313" key="12">
    <source>
        <dbReference type="Proteomes" id="UP000199138"/>
    </source>
</evidence>
<keyword evidence="5" id="KW-0997">Cell inner membrane</keyword>
<feature type="domain" description="TonB C-terminal" evidence="10">
    <location>
        <begin position="232"/>
        <end position="327"/>
    </location>
</feature>
<dbReference type="EMBL" id="FPBK01000011">
    <property type="protein sequence ID" value="SFU65392.1"/>
    <property type="molecule type" value="Genomic_DNA"/>
</dbReference>
<keyword evidence="8" id="KW-1133">Transmembrane helix</keyword>
<dbReference type="NCBIfam" id="TIGR01352">
    <property type="entry name" value="tonB_Cterm"/>
    <property type="match status" value="1"/>
</dbReference>
<dbReference type="PANTHER" id="PTHR33446">
    <property type="entry name" value="PROTEIN TONB-RELATED"/>
    <property type="match status" value="1"/>
</dbReference>
<proteinExistence type="inferred from homology"/>
<dbReference type="Gene3D" id="3.30.1150.10">
    <property type="match status" value="1"/>
</dbReference>
<dbReference type="GO" id="GO:0098797">
    <property type="term" value="C:plasma membrane protein complex"/>
    <property type="evidence" value="ECO:0007669"/>
    <property type="project" value="TreeGrafter"/>
</dbReference>
<evidence type="ECO:0000256" key="8">
    <source>
        <dbReference type="ARBA" id="ARBA00022989"/>
    </source>
</evidence>
<dbReference type="InterPro" id="IPR037682">
    <property type="entry name" value="TonB_C"/>
</dbReference>
<dbReference type="OrthoDB" id="1488726at2"/>
<dbReference type="Pfam" id="PF03544">
    <property type="entry name" value="TonB_C"/>
    <property type="match status" value="1"/>
</dbReference>
<accession>A0A1I7HXE1</accession>
<evidence type="ECO:0000256" key="9">
    <source>
        <dbReference type="ARBA" id="ARBA00023136"/>
    </source>
</evidence>
<keyword evidence="4" id="KW-1003">Cell membrane</keyword>
<dbReference type="InterPro" id="IPR006260">
    <property type="entry name" value="TonB/TolA_C"/>
</dbReference>
<sequence>MRKITFWVLAIALVGCKPETKQKEKTTPMVELEQLKLPIISEDTIPKEKVVAKPDSSTTDTVKLFKKKPTKVPKEKSITASLASKFINKTVQHFVINTSKDTTIQCKGGTKIAIAKNSFQTNNHKVITGNVNLSVNEFNTLPNILLANLSTMSDDKILETGGMLYLEATANGETCTLKTDKKLQLYFPYQGTKKEMQLFYGTTKTDEVNWELAEENVVFVCEIPEVEPTYPGGDIAMKAFINKELKYPALAEEKGIKGRVIVSFMVAEDGSMLNMKASGAHSLLCKEAIRVVSKMPKWQPAQYRGNAVSATLSLPIRFNMPIIQGIDYIDTMSTISKASLKQAVKKNDMSKVSTNALNYYIFSSAKLGWINCDRFYSDPSPKIDYVLKDQFKSNSSTMLVFHNIKAVMRSSSIGSSAMFHKVPLGAKVTVVSIQNRDEEYYLATKETTVSKDGITNLNYKPVTLELLEAEIAQLQSLWKQ</sequence>
<dbReference type="PANTHER" id="PTHR33446:SF2">
    <property type="entry name" value="PROTEIN TONB"/>
    <property type="match status" value="1"/>
</dbReference>
<evidence type="ECO:0000256" key="5">
    <source>
        <dbReference type="ARBA" id="ARBA00022519"/>
    </source>
</evidence>
<dbReference type="PROSITE" id="PS52015">
    <property type="entry name" value="TONB_CTD"/>
    <property type="match status" value="1"/>
</dbReference>
<evidence type="ECO:0000256" key="2">
    <source>
        <dbReference type="ARBA" id="ARBA00006555"/>
    </source>
</evidence>
<evidence type="ECO:0000256" key="3">
    <source>
        <dbReference type="ARBA" id="ARBA00022448"/>
    </source>
</evidence>
<evidence type="ECO:0000256" key="6">
    <source>
        <dbReference type="ARBA" id="ARBA00022692"/>
    </source>
</evidence>
<evidence type="ECO:0000256" key="4">
    <source>
        <dbReference type="ARBA" id="ARBA00022475"/>
    </source>
</evidence>
<comment type="similarity">
    <text evidence="2">Belongs to the TonB family.</text>
</comment>
<protein>
    <submittedName>
        <fullName evidence="11">TonB family C-terminal domain-containing protein</fullName>
    </submittedName>
</protein>
<keyword evidence="9" id="KW-0472">Membrane</keyword>
<dbReference type="RefSeq" id="WP_093025780.1">
    <property type="nucleotide sequence ID" value="NZ_FPBK01000011.1"/>
</dbReference>
<evidence type="ECO:0000259" key="10">
    <source>
        <dbReference type="PROSITE" id="PS52015"/>
    </source>
</evidence>
<keyword evidence="12" id="KW-1185">Reference proteome</keyword>
<evidence type="ECO:0000256" key="1">
    <source>
        <dbReference type="ARBA" id="ARBA00004383"/>
    </source>
</evidence>
<comment type="subcellular location">
    <subcellularLocation>
        <location evidence="1">Cell inner membrane</location>
        <topology evidence="1">Single-pass membrane protein</topology>
        <orientation evidence="1">Periplasmic side</orientation>
    </subcellularLocation>
</comment>
<evidence type="ECO:0000313" key="11">
    <source>
        <dbReference type="EMBL" id="SFU65392.1"/>
    </source>
</evidence>
<organism evidence="11 12">
    <name type="scientific">Pustulibacterium marinum</name>
    <dbReference type="NCBI Taxonomy" id="1224947"/>
    <lineage>
        <taxon>Bacteria</taxon>
        <taxon>Pseudomonadati</taxon>
        <taxon>Bacteroidota</taxon>
        <taxon>Flavobacteriia</taxon>
        <taxon>Flavobacteriales</taxon>
        <taxon>Flavobacteriaceae</taxon>
        <taxon>Pustulibacterium</taxon>
    </lineage>
</organism>
<dbReference type="GO" id="GO:0031992">
    <property type="term" value="F:energy transducer activity"/>
    <property type="evidence" value="ECO:0007669"/>
    <property type="project" value="TreeGrafter"/>
</dbReference>
<dbReference type="GO" id="GO:0015031">
    <property type="term" value="P:protein transport"/>
    <property type="evidence" value="ECO:0007669"/>
    <property type="project" value="UniProtKB-KW"/>
</dbReference>
<dbReference type="Proteomes" id="UP000199138">
    <property type="component" value="Unassembled WGS sequence"/>
</dbReference>
<keyword evidence="6" id="KW-0812">Transmembrane</keyword>
<reference evidence="11 12" key="1">
    <citation type="submission" date="2016-10" db="EMBL/GenBank/DDBJ databases">
        <authorList>
            <person name="de Groot N.N."/>
        </authorList>
    </citation>
    <scope>NUCLEOTIDE SEQUENCE [LARGE SCALE GENOMIC DNA]</scope>
    <source>
        <strain evidence="11 12">CGMCC 1.12333</strain>
    </source>
</reference>
<dbReference type="InterPro" id="IPR051045">
    <property type="entry name" value="TonB-dependent_transducer"/>
</dbReference>
<keyword evidence="3" id="KW-0813">Transport</keyword>